<evidence type="ECO:0000256" key="1">
    <source>
        <dbReference type="ARBA" id="ARBA00022679"/>
    </source>
</evidence>
<dbReference type="Proteomes" id="UP000245207">
    <property type="component" value="Unassembled WGS sequence"/>
</dbReference>
<keyword evidence="2" id="KW-0548">Nucleotidyltransferase</keyword>
<dbReference type="InterPro" id="IPR043502">
    <property type="entry name" value="DNA/RNA_pol_sf"/>
</dbReference>
<keyword evidence="9" id="KW-1185">Reference proteome</keyword>
<evidence type="ECO:0000256" key="2">
    <source>
        <dbReference type="ARBA" id="ARBA00022695"/>
    </source>
</evidence>
<evidence type="ECO:0000256" key="4">
    <source>
        <dbReference type="ARBA" id="ARBA00022759"/>
    </source>
</evidence>
<reference evidence="8 9" key="1">
    <citation type="journal article" date="2018" name="Mol. Plant">
        <title>The genome of Artemisia annua provides insight into the evolution of Asteraceae family and artemisinin biosynthesis.</title>
        <authorList>
            <person name="Shen Q."/>
            <person name="Zhang L."/>
            <person name="Liao Z."/>
            <person name="Wang S."/>
            <person name="Yan T."/>
            <person name="Shi P."/>
            <person name="Liu M."/>
            <person name="Fu X."/>
            <person name="Pan Q."/>
            <person name="Wang Y."/>
            <person name="Lv Z."/>
            <person name="Lu X."/>
            <person name="Zhang F."/>
            <person name="Jiang W."/>
            <person name="Ma Y."/>
            <person name="Chen M."/>
            <person name="Hao X."/>
            <person name="Li L."/>
            <person name="Tang Y."/>
            <person name="Lv G."/>
            <person name="Zhou Y."/>
            <person name="Sun X."/>
            <person name="Brodelius P.E."/>
            <person name="Rose J.K.C."/>
            <person name="Tang K."/>
        </authorList>
    </citation>
    <scope>NUCLEOTIDE SEQUENCE [LARGE SCALE GENOMIC DNA]</scope>
    <source>
        <strain evidence="9">cv. Huhao1</strain>
        <tissue evidence="8">Leaf</tissue>
    </source>
</reference>
<evidence type="ECO:0000259" key="7">
    <source>
        <dbReference type="Pfam" id="PF17917"/>
    </source>
</evidence>
<keyword evidence="5" id="KW-0378">Hydrolase</keyword>
<gene>
    <name evidence="8" type="ORF">CTI12_AA462440</name>
</gene>
<dbReference type="EMBL" id="PKPP01008079">
    <property type="protein sequence ID" value="PWA51647.1"/>
    <property type="molecule type" value="Genomic_DNA"/>
</dbReference>
<keyword evidence="1" id="KW-0808">Transferase</keyword>
<evidence type="ECO:0000256" key="3">
    <source>
        <dbReference type="ARBA" id="ARBA00022722"/>
    </source>
</evidence>
<feature type="domain" description="Reverse transcriptase RNase H-like" evidence="7">
    <location>
        <begin position="25"/>
        <end position="113"/>
    </location>
</feature>
<evidence type="ECO:0000313" key="8">
    <source>
        <dbReference type="EMBL" id="PWA51647.1"/>
    </source>
</evidence>
<proteinExistence type="predicted"/>
<keyword evidence="6" id="KW-0695">RNA-directed DNA polymerase</keyword>
<dbReference type="Pfam" id="PF17917">
    <property type="entry name" value="RT_RNaseH"/>
    <property type="match status" value="1"/>
</dbReference>
<sequence>MEILPMVTAPARGEILFLHLATPFDGVSAILFVEKRNVQIAIYFVSRVLQGIERDYVESERLILALVHATRRLRRYFKDHPIRVLTDKPIEWAFLNPNRSRKMAKWAMELDEYDIEYGMDNFVEGQTHIPTELGKSIMSSNKGTFEAKRKEKIHLGDLKMRITSPNPKEDKCLLEPNFEYEVEQQASTE</sequence>
<dbReference type="PANTHER" id="PTHR48475:SF2">
    <property type="entry name" value="RIBONUCLEASE H"/>
    <property type="match status" value="1"/>
</dbReference>
<comment type="caution">
    <text evidence="8">The sequence shown here is derived from an EMBL/GenBank/DDBJ whole genome shotgun (WGS) entry which is preliminary data.</text>
</comment>
<dbReference type="InterPro" id="IPR041373">
    <property type="entry name" value="RT_RNaseH"/>
</dbReference>
<name>A0A2U1LRN2_ARTAN</name>
<accession>A0A2U1LRN2</accession>
<evidence type="ECO:0000256" key="6">
    <source>
        <dbReference type="ARBA" id="ARBA00022918"/>
    </source>
</evidence>
<dbReference type="GO" id="GO:0003964">
    <property type="term" value="F:RNA-directed DNA polymerase activity"/>
    <property type="evidence" value="ECO:0007669"/>
    <property type="project" value="UniProtKB-KW"/>
</dbReference>
<organism evidence="8 9">
    <name type="scientific">Artemisia annua</name>
    <name type="common">Sweet wormwood</name>
    <dbReference type="NCBI Taxonomy" id="35608"/>
    <lineage>
        <taxon>Eukaryota</taxon>
        <taxon>Viridiplantae</taxon>
        <taxon>Streptophyta</taxon>
        <taxon>Embryophyta</taxon>
        <taxon>Tracheophyta</taxon>
        <taxon>Spermatophyta</taxon>
        <taxon>Magnoliopsida</taxon>
        <taxon>eudicotyledons</taxon>
        <taxon>Gunneridae</taxon>
        <taxon>Pentapetalae</taxon>
        <taxon>asterids</taxon>
        <taxon>campanulids</taxon>
        <taxon>Asterales</taxon>
        <taxon>Asteraceae</taxon>
        <taxon>Asteroideae</taxon>
        <taxon>Anthemideae</taxon>
        <taxon>Artemisiinae</taxon>
        <taxon>Artemisia</taxon>
    </lineage>
</organism>
<keyword evidence="3" id="KW-0540">Nuclease</keyword>
<dbReference type="GO" id="GO:0016787">
    <property type="term" value="F:hydrolase activity"/>
    <property type="evidence" value="ECO:0007669"/>
    <property type="project" value="UniProtKB-KW"/>
</dbReference>
<dbReference type="PANTHER" id="PTHR48475">
    <property type="entry name" value="RIBONUCLEASE H"/>
    <property type="match status" value="1"/>
</dbReference>
<protein>
    <recommendedName>
        <fullName evidence="7">Reverse transcriptase RNase H-like domain-containing protein</fullName>
    </recommendedName>
</protein>
<dbReference type="SUPFAM" id="SSF56672">
    <property type="entry name" value="DNA/RNA polymerases"/>
    <property type="match status" value="1"/>
</dbReference>
<dbReference type="OrthoDB" id="1742547at2759"/>
<evidence type="ECO:0000313" key="9">
    <source>
        <dbReference type="Proteomes" id="UP000245207"/>
    </source>
</evidence>
<dbReference type="GO" id="GO:0004519">
    <property type="term" value="F:endonuclease activity"/>
    <property type="evidence" value="ECO:0007669"/>
    <property type="project" value="UniProtKB-KW"/>
</dbReference>
<evidence type="ECO:0000256" key="5">
    <source>
        <dbReference type="ARBA" id="ARBA00022801"/>
    </source>
</evidence>
<keyword evidence="4" id="KW-0255">Endonuclease</keyword>
<dbReference type="AlphaFoldDB" id="A0A2U1LRN2"/>